<comment type="caution">
    <text evidence="2">The sequence shown here is derived from an EMBL/GenBank/DDBJ whole genome shotgun (WGS) entry which is preliminary data.</text>
</comment>
<protein>
    <submittedName>
        <fullName evidence="2">Uncharacterized protein</fullName>
    </submittedName>
</protein>
<name>A0ABR4GIB1_9EURO</name>
<sequence>MIRLDIVNFTDFLDPWHSFYTSGYPSVCRFVCLFIFLPLILDLSVVRKKTLDESSFVHGSPLGDVPTAIACLTA</sequence>
<accession>A0ABR4GIB1</accession>
<proteinExistence type="predicted"/>
<dbReference type="Proteomes" id="UP001610563">
    <property type="component" value="Unassembled WGS sequence"/>
</dbReference>
<dbReference type="EMBL" id="JBFTWV010000011">
    <property type="protein sequence ID" value="KAL2798790.1"/>
    <property type="molecule type" value="Genomic_DNA"/>
</dbReference>
<evidence type="ECO:0000313" key="3">
    <source>
        <dbReference type="Proteomes" id="UP001610563"/>
    </source>
</evidence>
<keyword evidence="1" id="KW-0472">Membrane</keyword>
<feature type="transmembrane region" description="Helical" evidence="1">
    <location>
        <begin position="23"/>
        <end position="41"/>
    </location>
</feature>
<evidence type="ECO:0000313" key="2">
    <source>
        <dbReference type="EMBL" id="KAL2798790.1"/>
    </source>
</evidence>
<keyword evidence="1" id="KW-1133">Transmembrane helix</keyword>
<organism evidence="2 3">
    <name type="scientific">Aspergillus keveii</name>
    <dbReference type="NCBI Taxonomy" id="714993"/>
    <lineage>
        <taxon>Eukaryota</taxon>
        <taxon>Fungi</taxon>
        <taxon>Dikarya</taxon>
        <taxon>Ascomycota</taxon>
        <taxon>Pezizomycotina</taxon>
        <taxon>Eurotiomycetes</taxon>
        <taxon>Eurotiomycetidae</taxon>
        <taxon>Eurotiales</taxon>
        <taxon>Aspergillaceae</taxon>
        <taxon>Aspergillus</taxon>
        <taxon>Aspergillus subgen. Nidulantes</taxon>
    </lineage>
</organism>
<gene>
    <name evidence="2" type="ORF">BJX66DRAFT_333813</name>
</gene>
<reference evidence="2 3" key="1">
    <citation type="submission" date="2024-07" db="EMBL/GenBank/DDBJ databases">
        <title>Section-level genome sequencing and comparative genomics of Aspergillus sections Usti and Cavernicolus.</title>
        <authorList>
            <consortium name="Lawrence Berkeley National Laboratory"/>
            <person name="Nybo J.L."/>
            <person name="Vesth T.C."/>
            <person name="Theobald S."/>
            <person name="Frisvad J.C."/>
            <person name="Larsen T.O."/>
            <person name="Kjaerboelling I."/>
            <person name="Rothschild-Mancinelli K."/>
            <person name="Lyhne E.K."/>
            <person name="Kogle M.E."/>
            <person name="Barry K."/>
            <person name="Clum A."/>
            <person name="Na H."/>
            <person name="Ledsgaard L."/>
            <person name="Lin J."/>
            <person name="Lipzen A."/>
            <person name="Kuo A."/>
            <person name="Riley R."/>
            <person name="Mondo S."/>
            <person name="Labutti K."/>
            <person name="Haridas S."/>
            <person name="Pangalinan J."/>
            <person name="Salamov A.A."/>
            <person name="Simmons B.A."/>
            <person name="Magnuson J.K."/>
            <person name="Chen J."/>
            <person name="Drula E."/>
            <person name="Henrissat B."/>
            <person name="Wiebenga A."/>
            <person name="Lubbers R.J."/>
            <person name="Gomes A.C."/>
            <person name="Makela M.R."/>
            <person name="Stajich J."/>
            <person name="Grigoriev I.V."/>
            <person name="Mortensen U.H."/>
            <person name="De Vries R.P."/>
            <person name="Baker S.E."/>
            <person name="Andersen M.R."/>
        </authorList>
    </citation>
    <scope>NUCLEOTIDE SEQUENCE [LARGE SCALE GENOMIC DNA]</scope>
    <source>
        <strain evidence="2 3">CBS 209.92</strain>
    </source>
</reference>
<keyword evidence="1" id="KW-0812">Transmembrane</keyword>
<evidence type="ECO:0000256" key="1">
    <source>
        <dbReference type="SAM" id="Phobius"/>
    </source>
</evidence>
<keyword evidence="3" id="KW-1185">Reference proteome</keyword>